<dbReference type="GO" id="GO:0003676">
    <property type="term" value="F:nucleic acid binding"/>
    <property type="evidence" value="ECO:0007669"/>
    <property type="project" value="InterPro"/>
</dbReference>
<dbReference type="Pfam" id="PF00078">
    <property type="entry name" value="RVT_1"/>
    <property type="match status" value="1"/>
</dbReference>
<evidence type="ECO:0000256" key="2">
    <source>
        <dbReference type="ARBA" id="ARBA00022679"/>
    </source>
</evidence>
<dbReference type="InterPro" id="IPR043128">
    <property type="entry name" value="Rev_trsase/Diguanyl_cyclase"/>
</dbReference>
<dbReference type="GO" id="GO:0016787">
    <property type="term" value="F:hydrolase activity"/>
    <property type="evidence" value="ECO:0007669"/>
    <property type="project" value="UniProtKB-KW"/>
</dbReference>
<dbReference type="EC" id="2.7.7.49" evidence="1"/>
<protein>
    <recommendedName>
        <fullName evidence="1">RNA-directed DNA polymerase</fullName>
        <ecNumber evidence="1">2.7.7.49</ecNumber>
    </recommendedName>
</protein>
<evidence type="ECO:0000256" key="1">
    <source>
        <dbReference type="ARBA" id="ARBA00012493"/>
    </source>
</evidence>
<dbReference type="SUPFAM" id="SSF56672">
    <property type="entry name" value="DNA/RNA polymerases"/>
    <property type="match status" value="1"/>
</dbReference>
<evidence type="ECO:0000313" key="10">
    <source>
        <dbReference type="Proteomes" id="UP000478052"/>
    </source>
</evidence>
<reference evidence="9 10" key="1">
    <citation type="submission" date="2019-08" db="EMBL/GenBank/DDBJ databases">
        <title>Whole genome of Aphis craccivora.</title>
        <authorList>
            <person name="Voronova N.V."/>
            <person name="Shulinski R.S."/>
            <person name="Bandarenka Y.V."/>
            <person name="Zhorov D.G."/>
            <person name="Warner D."/>
        </authorList>
    </citation>
    <scope>NUCLEOTIDE SEQUENCE [LARGE SCALE GENOMIC DNA]</scope>
    <source>
        <strain evidence="9">180601</strain>
        <tissue evidence="9">Whole Body</tissue>
    </source>
</reference>
<proteinExistence type="predicted"/>
<gene>
    <name evidence="9" type="ORF">FWK35_00039000</name>
</gene>
<dbReference type="Gene3D" id="1.10.340.70">
    <property type="match status" value="1"/>
</dbReference>
<keyword evidence="6" id="KW-0378">Hydrolase</keyword>
<feature type="non-terminal residue" evidence="9">
    <location>
        <position position="1"/>
    </location>
</feature>
<evidence type="ECO:0000256" key="3">
    <source>
        <dbReference type="ARBA" id="ARBA00022695"/>
    </source>
</evidence>
<dbReference type="CDD" id="cd09274">
    <property type="entry name" value="RNase_HI_RT_Ty3"/>
    <property type="match status" value="1"/>
</dbReference>
<dbReference type="GO" id="GO:0003964">
    <property type="term" value="F:RNA-directed DNA polymerase activity"/>
    <property type="evidence" value="ECO:0007669"/>
    <property type="project" value="UniProtKB-KW"/>
</dbReference>
<dbReference type="Pfam" id="PF17917">
    <property type="entry name" value="RT_RNaseH"/>
    <property type="match status" value="1"/>
</dbReference>
<evidence type="ECO:0000256" key="5">
    <source>
        <dbReference type="ARBA" id="ARBA00022759"/>
    </source>
</evidence>
<dbReference type="FunFam" id="3.30.70.270:FF:000023">
    <property type="entry name" value="Pol"/>
    <property type="match status" value="1"/>
</dbReference>
<feature type="non-terminal residue" evidence="9">
    <location>
        <position position="756"/>
    </location>
</feature>
<dbReference type="SUPFAM" id="SSF53098">
    <property type="entry name" value="Ribonuclease H-like"/>
    <property type="match status" value="1"/>
</dbReference>
<dbReference type="FunFam" id="1.10.340.70:FF:000001">
    <property type="entry name" value="Retrovirus-related Pol polyprotein from transposon gypsy-like Protein"/>
    <property type="match status" value="1"/>
</dbReference>
<sequence>IVPDSSIPVDVLVGRTWLDLPHVNYFKQGGEIVFDSINRVQTDVLDVSRADDNVYVSVTESVRPTKVHITENDVVIDSHVSADHRETLVALLNEYRDAFAKNITELGCTDVIAMDISETPGSVPVSLKPYRTSPSDRRIISSTLHEWREAGIISDSISPYASPVLLVNKSSGEKRLCVDYRRLNQQTVNQPYPMPDVDSQLGVLSHGVIFTTLDLSNGFLQIPLTPEAKDKTAFVTEEAKAKFERMPFGLKGAPGTFQKLMTIVFKDLKSDGVVSTYLDDIILPSKSWDHMMLDLRRVLSALRAANLTLKPSKCTFGARELDYLGFRISEGTVKPGRKVRAIAKFPRPRDTHEVRRFLGLAGYFRRFIIKYAQIAAPLTCLTGKDVPFVWSESQDNAFTALREILCNEPVVRMYNPEAAVTHVHTDANSLALSGILLQGEAPTTLHMVYAVSKKTTSAESKYHSSRLELLAIIWTLNRLRPFLLGIKFTVITDCQALVYLNLHKTVKPQIARWFEVLHEYDFEIKYRPGSRMAHADALSRAVDDETDDADSVDKQLTERLEVCVALTKEERVRFMQRADEHSRKLIALLEYNNELTKQEKSEIENFELSSGVLYRVCEGRPLLVIPKTMRKGIVIEAHDHGGHFGVDRTVARITADYWFSGLRRYVRQHINMCLDCLVHKRPSGKRPGLLHPIPPGKRPFQVIHIDHLGPFETSTSNNKYLLVVADNLTKYVHLYPCGTTDAAGVIRILKRFCDER</sequence>
<dbReference type="OrthoDB" id="6628324at2759"/>
<keyword evidence="5" id="KW-0255">Endonuclease</keyword>
<evidence type="ECO:0000256" key="7">
    <source>
        <dbReference type="ARBA" id="ARBA00022918"/>
    </source>
</evidence>
<evidence type="ECO:0000259" key="8">
    <source>
        <dbReference type="PROSITE" id="PS50878"/>
    </source>
</evidence>
<dbReference type="EMBL" id="VUJU01014145">
    <property type="protein sequence ID" value="KAF0702834.1"/>
    <property type="molecule type" value="Genomic_DNA"/>
</dbReference>
<dbReference type="Proteomes" id="UP000478052">
    <property type="component" value="Unassembled WGS sequence"/>
</dbReference>
<dbReference type="PANTHER" id="PTHR37984">
    <property type="entry name" value="PROTEIN CBG26694"/>
    <property type="match status" value="1"/>
</dbReference>
<dbReference type="Gene3D" id="3.10.10.10">
    <property type="entry name" value="HIV Type 1 Reverse Transcriptase, subunit A, domain 1"/>
    <property type="match status" value="1"/>
</dbReference>
<dbReference type="InterPro" id="IPR000477">
    <property type="entry name" value="RT_dom"/>
</dbReference>
<dbReference type="PROSITE" id="PS50878">
    <property type="entry name" value="RT_POL"/>
    <property type="match status" value="1"/>
</dbReference>
<evidence type="ECO:0000256" key="6">
    <source>
        <dbReference type="ARBA" id="ARBA00022801"/>
    </source>
</evidence>
<name>A0A6G0VP13_APHCR</name>
<dbReference type="InterPro" id="IPR041373">
    <property type="entry name" value="RT_RNaseH"/>
</dbReference>
<dbReference type="InterPro" id="IPR043502">
    <property type="entry name" value="DNA/RNA_pol_sf"/>
</dbReference>
<keyword evidence="2" id="KW-0808">Transferase</keyword>
<dbReference type="PANTHER" id="PTHR37984:SF5">
    <property type="entry name" value="PROTEIN NYNRIN-LIKE"/>
    <property type="match status" value="1"/>
</dbReference>
<keyword evidence="4" id="KW-0540">Nuclease</keyword>
<comment type="caution">
    <text evidence="9">The sequence shown here is derived from an EMBL/GenBank/DDBJ whole genome shotgun (WGS) entry which is preliminary data.</text>
</comment>
<keyword evidence="7" id="KW-0695">RNA-directed DNA polymerase</keyword>
<feature type="domain" description="Reverse transcriptase" evidence="8">
    <location>
        <begin position="148"/>
        <end position="328"/>
    </location>
</feature>
<dbReference type="AlphaFoldDB" id="A0A6G0VP13"/>
<dbReference type="InterPro" id="IPR041588">
    <property type="entry name" value="Integrase_H2C2"/>
</dbReference>
<dbReference type="Gene3D" id="3.30.70.270">
    <property type="match status" value="2"/>
</dbReference>
<organism evidence="9 10">
    <name type="scientific">Aphis craccivora</name>
    <name type="common">Cowpea aphid</name>
    <dbReference type="NCBI Taxonomy" id="307492"/>
    <lineage>
        <taxon>Eukaryota</taxon>
        <taxon>Metazoa</taxon>
        <taxon>Ecdysozoa</taxon>
        <taxon>Arthropoda</taxon>
        <taxon>Hexapoda</taxon>
        <taxon>Insecta</taxon>
        <taxon>Pterygota</taxon>
        <taxon>Neoptera</taxon>
        <taxon>Paraneoptera</taxon>
        <taxon>Hemiptera</taxon>
        <taxon>Sternorrhyncha</taxon>
        <taxon>Aphidomorpha</taxon>
        <taxon>Aphidoidea</taxon>
        <taxon>Aphididae</taxon>
        <taxon>Aphidini</taxon>
        <taxon>Aphis</taxon>
        <taxon>Aphis</taxon>
    </lineage>
</organism>
<dbReference type="CDD" id="cd01647">
    <property type="entry name" value="RT_LTR"/>
    <property type="match status" value="1"/>
</dbReference>
<dbReference type="InterPro" id="IPR036397">
    <property type="entry name" value="RNaseH_sf"/>
</dbReference>
<dbReference type="InterPro" id="IPR012337">
    <property type="entry name" value="RNaseH-like_sf"/>
</dbReference>
<keyword evidence="10" id="KW-1185">Reference proteome</keyword>
<dbReference type="Gene3D" id="3.30.420.10">
    <property type="entry name" value="Ribonuclease H-like superfamily/Ribonuclease H"/>
    <property type="match status" value="1"/>
</dbReference>
<dbReference type="InterPro" id="IPR050951">
    <property type="entry name" value="Retrovirus_Pol_polyprotein"/>
</dbReference>
<accession>A0A6G0VP13</accession>
<dbReference type="GO" id="GO:0042575">
    <property type="term" value="C:DNA polymerase complex"/>
    <property type="evidence" value="ECO:0007669"/>
    <property type="project" value="UniProtKB-ARBA"/>
</dbReference>
<evidence type="ECO:0000256" key="4">
    <source>
        <dbReference type="ARBA" id="ARBA00022722"/>
    </source>
</evidence>
<dbReference type="Pfam" id="PF17921">
    <property type="entry name" value="Integrase_H2C2"/>
    <property type="match status" value="1"/>
</dbReference>
<dbReference type="GO" id="GO:0004519">
    <property type="term" value="F:endonuclease activity"/>
    <property type="evidence" value="ECO:0007669"/>
    <property type="project" value="UniProtKB-KW"/>
</dbReference>
<keyword evidence="3" id="KW-0548">Nucleotidyltransferase</keyword>
<evidence type="ECO:0000313" key="9">
    <source>
        <dbReference type="EMBL" id="KAF0702834.1"/>
    </source>
</evidence>